<proteinExistence type="predicted"/>
<evidence type="ECO:0000313" key="2">
    <source>
        <dbReference type="Proteomes" id="UP000271087"/>
    </source>
</evidence>
<dbReference type="AlphaFoldDB" id="A0A3P7KYN1"/>
<feature type="non-terminal residue" evidence="1">
    <location>
        <position position="1"/>
    </location>
</feature>
<name>A0A3P7KYN1_ONCOC</name>
<organism evidence="1 2">
    <name type="scientific">Onchocerca ochengi</name>
    <name type="common">Filarial nematode worm</name>
    <dbReference type="NCBI Taxonomy" id="42157"/>
    <lineage>
        <taxon>Eukaryota</taxon>
        <taxon>Metazoa</taxon>
        <taxon>Ecdysozoa</taxon>
        <taxon>Nematoda</taxon>
        <taxon>Chromadorea</taxon>
        <taxon>Rhabditida</taxon>
        <taxon>Spirurina</taxon>
        <taxon>Spiruromorpha</taxon>
        <taxon>Filarioidea</taxon>
        <taxon>Onchocercidae</taxon>
        <taxon>Onchocerca</taxon>
    </lineage>
</organism>
<sequence>EQDNNIAEMTDGPVFRAKFINTIADVPLAILMRSGP</sequence>
<dbReference type="EMBL" id="UYRW01016097">
    <property type="protein sequence ID" value="VDN02848.1"/>
    <property type="molecule type" value="Genomic_DNA"/>
</dbReference>
<evidence type="ECO:0000313" key="1">
    <source>
        <dbReference type="EMBL" id="VDN02848.1"/>
    </source>
</evidence>
<gene>
    <name evidence="1" type="ORF">NOO_LOCUS13535</name>
</gene>
<dbReference type="Proteomes" id="UP000271087">
    <property type="component" value="Unassembled WGS sequence"/>
</dbReference>
<accession>A0A3P7KYN1</accession>
<dbReference type="OrthoDB" id="10473327at2759"/>
<keyword evidence="2" id="KW-1185">Reference proteome</keyword>
<reference evidence="1 2" key="1">
    <citation type="submission" date="2018-08" db="EMBL/GenBank/DDBJ databases">
        <authorList>
            <person name="Laetsch R D."/>
            <person name="Stevens L."/>
            <person name="Kumar S."/>
            <person name="Blaxter L. M."/>
        </authorList>
    </citation>
    <scope>NUCLEOTIDE SEQUENCE [LARGE SCALE GENOMIC DNA]</scope>
</reference>
<protein>
    <submittedName>
        <fullName evidence="1">Uncharacterized protein</fullName>
    </submittedName>
</protein>